<dbReference type="Gene3D" id="1.10.4010.10">
    <property type="entry name" value="Type II deoxyuridine triphosphatase"/>
    <property type="match status" value="1"/>
</dbReference>
<dbReference type="EMBL" id="MH045568">
    <property type="protein sequence ID" value="AVR57191.1"/>
    <property type="molecule type" value="Genomic_DNA"/>
</dbReference>
<dbReference type="Pfam" id="PF08761">
    <property type="entry name" value="dUTPase_2"/>
    <property type="match status" value="1"/>
</dbReference>
<gene>
    <name evidence="1" type="primary">29</name>
    <name evidence="1" type="ORF">PBI_KIERAN_29</name>
</gene>
<dbReference type="Proteomes" id="UP000244767">
    <property type="component" value="Segment"/>
</dbReference>
<dbReference type="SUPFAM" id="SSF101386">
    <property type="entry name" value="all-alpha NTP pyrophosphatases"/>
    <property type="match status" value="1"/>
</dbReference>
<dbReference type="InterPro" id="IPR014871">
    <property type="entry name" value="dUTPase/dCTP_pyrophosphatase"/>
</dbReference>
<dbReference type="CDD" id="cd11527">
    <property type="entry name" value="NTP-PPase_dUTPase"/>
    <property type="match status" value="1"/>
</dbReference>
<sequence length="202" mass="22786">MGLPYRTLEWNFMTDTLQELLNAQSELQTKMPTPHPTSLFEDLSLAPDDPGGVTEFIQWNHKALLHEMVELESETGWKPWATKRFVNLEAARGEAIDMLHFLLNDFLVLGLNSAEVVRRYHAKHAKNVRRQEEGYDGVSTKCPGCKRALDDDGVDCEPRLNFRLGGNHFDGVFCAKHGRFYPVTIAGQPDTRGGTHLEGSFS</sequence>
<evidence type="ECO:0000313" key="2">
    <source>
        <dbReference type="Proteomes" id="UP000244767"/>
    </source>
</evidence>
<evidence type="ECO:0000313" key="1">
    <source>
        <dbReference type="EMBL" id="AVR57191.1"/>
    </source>
</evidence>
<reference evidence="1 2" key="1">
    <citation type="submission" date="2018-03" db="EMBL/GenBank/DDBJ databases">
        <authorList>
            <person name="Betsko A.J."/>
            <person name="Garlena R.A."/>
            <person name="Russell D.A."/>
            <person name="Pope W.H."/>
            <person name="Jacobs-Sera D."/>
            <person name="Hatfull G.F."/>
        </authorList>
    </citation>
    <scope>NUCLEOTIDE SEQUENCE [LARGE SCALE GENOMIC DNA]</scope>
</reference>
<accession>A0A2R4A2J9</accession>
<organism evidence="1 2">
    <name type="scientific">Microbacterium phage Kieran</name>
    <dbReference type="NCBI Taxonomy" id="2126931"/>
    <lineage>
        <taxon>Viruses</taxon>
        <taxon>Duplodnaviria</taxon>
        <taxon>Heunggongvirae</taxon>
        <taxon>Uroviricota</taxon>
        <taxon>Caudoviricetes</taxon>
        <taxon>Dismasvirus</taxon>
        <taxon>Dismasvirus dismas</taxon>
    </lineage>
</organism>
<protein>
    <submittedName>
        <fullName evidence="1">Deoxyuridine triphosphatase</fullName>
    </submittedName>
</protein>
<proteinExistence type="predicted"/>
<name>A0A2R4A2J9_9CAUD</name>